<dbReference type="GO" id="GO:0010308">
    <property type="term" value="F:acireductone dioxygenase (Ni2+-requiring) activity"/>
    <property type="evidence" value="ECO:0007669"/>
    <property type="project" value="UniProtKB-UniRule"/>
</dbReference>
<dbReference type="InterPro" id="IPR004313">
    <property type="entry name" value="ARD"/>
</dbReference>
<dbReference type="GO" id="GO:0005737">
    <property type="term" value="C:cytoplasm"/>
    <property type="evidence" value="ECO:0007669"/>
    <property type="project" value="UniProtKB-SubCell"/>
</dbReference>
<dbReference type="GO" id="GO:0005634">
    <property type="term" value="C:nucleus"/>
    <property type="evidence" value="ECO:0007669"/>
    <property type="project" value="UniProtKB-SubCell"/>
</dbReference>
<dbReference type="CDD" id="cd02232">
    <property type="entry name" value="cupin_ARD"/>
    <property type="match status" value="1"/>
</dbReference>
<dbReference type="InterPro" id="IPR011051">
    <property type="entry name" value="RmlC_Cupin_sf"/>
</dbReference>
<feature type="binding site" evidence="11">
    <location>
        <position position="131"/>
    </location>
    <ligand>
        <name>Ni(2+)</name>
        <dbReference type="ChEBI" id="CHEBI:49786"/>
        <note>for nickel-dependent acireductone dioxygenase activity</note>
    </ligand>
</feature>
<comment type="function">
    <text evidence="11">Catalyzes 2 different reactions between oxygen and the acireductone 1,2-dihydroxy-3-keto-5-methylthiopentene (DHK-MTPene) depending upon the metal bound in the active site. Fe-containing acireductone dioxygenase (Fe-ARD) produces formate and 2-keto-4-methylthiobutyrate (KMTB), the alpha-ketoacid precursor of methionine in the methionine recycle pathway. Ni-containing acireductone dioxygenase (Ni-ARD) produces methylthiopropionate, carbon monoxide and formate, and does not lie on the methionine recycle pathway.</text>
</comment>
<dbReference type="SUPFAM" id="SSF51182">
    <property type="entry name" value="RmlC-like cupins"/>
    <property type="match status" value="1"/>
</dbReference>
<dbReference type="EC" id="1.13.11.54" evidence="11"/>
<keyword evidence="3 11" id="KW-0533">Nickel</keyword>
<evidence type="ECO:0000256" key="9">
    <source>
        <dbReference type="ARBA" id="ARBA00023167"/>
    </source>
</evidence>
<feature type="binding site" evidence="11">
    <location>
        <position position="88"/>
    </location>
    <ligand>
        <name>Ni(2+)</name>
        <dbReference type="ChEBI" id="CHEBI:49786"/>
        <note>for nickel-dependent acireductone dioxygenase activity</note>
    </ligand>
</feature>
<dbReference type="Gene3D" id="2.60.120.10">
    <property type="entry name" value="Jelly Rolls"/>
    <property type="match status" value="1"/>
</dbReference>
<evidence type="ECO:0000256" key="10">
    <source>
        <dbReference type="ARBA" id="ARBA00023242"/>
    </source>
</evidence>
<feature type="binding site" evidence="11">
    <location>
        <position position="86"/>
    </location>
    <ligand>
        <name>Fe(2+)</name>
        <dbReference type="ChEBI" id="CHEBI:29033"/>
        <note>for iron-dependent acireductone dioxygenase activity</note>
    </ligand>
</feature>
<feature type="binding site" evidence="11">
    <location>
        <position position="86"/>
    </location>
    <ligand>
        <name>Ni(2+)</name>
        <dbReference type="ChEBI" id="CHEBI:49786"/>
        <note>for nickel-dependent acireductone dioxygenase activity</note>
    </ligand>
</feature>
<sequence length="175" mass="20557">MVACWLMCDRIDDSRDECHRSPPVFISLDELMETGVEYFHVPLSNELNGLAEISKSRGYSYRDEIVISAERLPNYGECIRRFFDEHLHKDEEIRYIRAGRGYFDVRSKDDQWIRILSEPGDLLVLPAGIYHRFSVTKENYVEAIRLFRGEPLWTPFNRSDSAVEEMEVRKNYLAG</sequence>
<evidence type="ECO:0000256" key="2">
    <source>
        <dbReference type="ARBA" id="ARBA00022490"/>
    </source>
</evidence>
<evidence type="ECO:0000256" key="4">
    <source>
        <dbReference type="ARBA" id="ARBA00022605"/>
    </source>
</evidence>
<evidence type="ECO:0000256" key="6">
    <source>
        <dbReference type="ARBA" id="ARBA00022964"/>
    </source>
</evidence>
<protein>
    <recommendedName>
        <fullName evidence="11">Acireductone dioxygenase</fullName>
    </recommendedName>
    <alternativeName>
        <fullName evidence="11">Acireductone dioxygenase (Fe(2+)-requiring)</fullName>
        <shortName evidence="11">ARD'</shortName>
        <shortName evidence="11">Fe-ARD</shortName>
        <ecNumber evidence="11">1.13.11.54</ecNumber>
    </alternativeName>
    <alternativeName>
        <fullName evidence="11">Acireductone dioxygenase (Ni(2+)-requiring)</fullName>
        <shortName evidence="11">ARD</shortName>
        <shortName evidence="11">Ni-ARD</shortName>
        <ecNumber evidence="11">1.13.11.53</ecNumber>
    </alternativeName>
</protein>
<dbReference type="EC" id="1.13.11.53" evidence="11"/>
<keyword evidence="9 11" id="KW-0486">Methionine biosynthesis</keyword>
<dbReference type="Pfam" id="PF03079">
    <property type="entry name" value="ARD"/>
    <property type="match status" value="1"/>
</dbReference>
<organism evidence="12 13">
    <name type="scientific">Globodera rostochiensis</name>
    <name type="common">Golden nematode worm</name>
    <name type="synonym">Heterodera rostochiensis</name>
    <dbReference type="NCBI Taxonomy" id="31243"/>
    <lineage>
        <taxon>Eukaryota</taxon>
        <taxon>Metazoa</taxon>
        <taxon>Ecdysozoa</taxon>
        <taxon>Nematoda</taxon>
        <taxon>Chromadorea</taxon>
        <taxon>Rhabditida</taxon>
        <taxon>Tylenchina</taxon>
        <taxon>Tylenchomorpha</taxon>
        <taxon>Tylenchoidea</taxon>
        <taxon>Heteroderidae</taxon>
        <taxon>Heteroderinae</taxon>
        <taxon>Globodera</taxon>
    </lineage>
</organism>
<feature type="binding site" evidence="11">
    <location>
        <position position="131"/>
    </location>
    <ligand>
        <name>Fe(2+)</name>
        <dbReference type="ChEBI" id="CHEBI:29033"/>
        <note>for iron-dependent acireductone dioxygenase activity</note>
    </ligand>
</feature>
<proteinExistence type="inferred from homology"/>
<comment type="subcellular location">
    <subcellularLocation>
        <location evidence="11">Cytoplasm</location>
    </subcellularLocation>
    <subcellularLocation>
        <location evidence="11">Nucleus</location>
    </subcellularLocation>
</comment>
<dbReference type="AlphaFoldDB" id="A0A914H990"/>
<dbReference type="GO" id="GO:0019509">
    <property type="term" value="P:L-methionine salvage from methylthioadenosine"/>
    <property type="evidence" value="ECO:0007669"/>
    <property type="project" value="UniProtKB-UniRule"/>
</dbReference>
<dbReference type="PANTHER" id="PTHR23418:SF0">
    <property type="entry name" value="ACIREDUCTONE DIOXYGENASE"/>
    <property type="match status" value="1"/>
</dbReference>
<keyword evidence="4 11" id="KW-0028">Amino-acid biosynthesis</keyword>
<comment type="pathway">
    <text evidence="11">Amino-acid biosynthesis; L-methionine biosynthesis via salvage pathway; L-methionine from S-methyl-5-thio-alpha-D-ribose 1-phosphate: step 5/6.</text>
</comment>
<comment type="cofactor">
    <cofactor evidence="11">
        <name>Fe(2+)</name>
        <dbReference type="ChEBI" id="CHEBI:29033"/>
    </cofactor>
    <cofactor evidence="11">
        <name>Ni(2+)</name>
        <dbReference type="ChEBI" id="CHEBI:49786"/>
    </cofactor>
    <text evidence="11">Binds either 1 Fe or Ni cation per monomer. Iron-binding promotes an acireductone dioxygenase reaction producing 2-keto-4-methylthiobutyrate, while nickel-binding promotes an acireductone dioxygenase reaction producing 3-(methylsulfanyl)propanoate.</text>
</comment>
<evidence type="ECO:0000256" key="1">
    <source>
        <dbReference type="ARBA" id="ARBA00000428"/>
    </source>
</evidence>
<comment type="catalytic activity">
    <reaction evidence="11">
        <text>1,2-dihydroxy-5-(methylsulfanyl)pent-1-en-3-one + O2 = 3-(methylsulfanyl)propanoate + CO + formate + 2 H(+)</text>
        <dbReference type="Rhea" id="RHEA:14161"/>
        <dbReference type="ChEBI" id="CHEBI:15378"/>
        <dbReference type="ChEBI" id="CHEBI:15379"/>
        <dbReference type="ChEBI" id="CHEBI:15740"/>
        <dbReference type="ChEBI" id="CHEBI:17245"/>
        <dbReference type="ChEBI" id="CHEBI:49016"/>
        <dbReference type="ChEBI" id="CHEBI:49252"/>
        <dbReference type="EC" id="1.13.11.53"/>
    </reaction>
</comment>
<reference evidence="13" key="1">
    <citation type="submission" date="2022-11" db="UniProtKB">
        <authorList>
            <consortium name="WormBaseParasite"/>
        </authorList>
    </citation>
    <scope>IDENTIFICATION</scope>
</reference>
<evidence type="ECO:0000256" key="5">
    <source>
        <dbReference type="ARBA" id="ARBA00022723"/>
    </source>
</evidence>
<dbReference type="GO" id="GO:0005506">
    <property type="term" value="F:iron ion binding"/>
    <property type="evidence" value="ECO:0007669"/>
    <property type="project" value="UniProtKB-UniRule"/>
</dbReference>
<dbReference type="InterPro" id="IPR027496">
    <property type="entry name" value="ARD_euk"/>
</dbReference>
<feature type="binding site" evidence="11">
    <location>
        <position position="92"/>
    </location>
    <ligand>
        <name>Ni(2+)</name>
        <dbReference type="ChEBI" id="CHEBI:49786"/>
        <note>for nickel-dependent acireductone dioxygenase activity</note>
    </ligand>
</feature>
<keyword evidence="6 11" id="KW-0223">Dioxygenase</keyword>
<keyword evidence="7 11" id="KW-0560">Oxidoreductase</keyword>
<accession>A0A914H990</accession>
<dbReference type="Proteomes" id="UP000887572">
    <property type="component" value="Unplaced"/>
</dbReference>
<evidence type="ECO:0000313" key="12">
    <source>
        <dbReference type="Proteomes" id="UP000887572"/>
    </source>
</evidence>
<dbReference type="PANTHER" id="PTHR23418">
    <property type="entry name" value="ACIREDUCTONE DIOXYGENASE"/>
    <property type="match status" value="1"/>
</dbReference>
<keyword evidence="5 11" id="KW-0479">Metal-binding</keyword>
<feature type="binding site" evidence="11">
    <location>
        <position position="92"/>
    </location>
    <ligand>
        <name>Fe(2+)</name>
        <dbReference type="ChEBI" id="CHEBI:29033"/>
        <note>for iron-dependent acireductone dioxygenase activity</note>
    </ligand>
</feature>
<dbReference type="HAMAP" id="MF_03154">
    <property type="entry name" value="Salvage_MtnD_euk"/>
    <property type="match status" value="1"/>
</dbReference>
<keyword evidence="2 11" id="KW-0963">Cytoplasm</keyword>
<keyword evidence="10 11" id="KW-0539">Nucleus</keyword>
<dbReference type="FunFam" id="2.60.120.10:FF:000099">
    <property type="entry name" value="1,2-dihydroxy-3-keto-5-methylthiopentene dioxygenase"/>
    <property type="match status" value="1"/>
</dbReference>
<comment type="catalytic activity">
    <reaction evidence="1 11">
        <text>1,2-dihydroxy-5-(methylsulfanyl)pent-1-en-3-one + O2 = 4-methylsulfanyl-2-oxobutanoate + formate + 2 H(+)</text>
        <dbReference type="Rhea" id="RHEA:24504"/>
        <dbReference type="ChEBI" id="CHEBI:15378"/>
        <dbReference type="ChEBI" id="CHEBI:15379"/>
        <dbReference type="ChEBI" id="CHEBI:15740"/>
        <dbReference type="ChEBI" id="CHEBI:16723"/>
        <dbReference type="ChEBI" id="CHEBI:49252"/>
        <dbReference type="EC" id="1.13.11.54"/>
    </reaction>
</comment>
<feature type="binding site" evidence="11">
    <location>
        <position position="88"/>
    </location>
    <ligand>
        <name>Fe(2+)</name>
        <dbReference type="ChEBI" id="CHEBI:29033"/>
        <note>for iron-dependent acireductone dioxygenase activity</note>
    </ligand>
</feature>
<dbReference type="WBParaSite" id="Gr19_v10_g1521.t1">
    <property type="protein sequence ID" value="Gr19_v10_g1521.t1"/>
    <property type="gene ID" value="Gr19_v10_g1521"/>
</dbReference>
<dbReference type="InterPro" id="IPR014710">
    <property type="entry name" value="RmlC-like_jellyroll"/>
</dbReference>
<comment type="similarity">
    <text evidence="11">Belongs to the acireductone dioxygenase (ARD) family.</text>
</comment>
<evidence type="ECO:0000313" key="13">
    <source>
        <dbReference type="WBParaSite" id="Gr19_v10_g1521.t1"/>
    </source>
</evidence>
<evidence type="ECO:0000256" key="3">
    <source>
        <dbReference type="ARBA" id="ARBA00022596"/>
    </source>
</evidence>
<name>A0A914H990_GLORO</name>
<keyword evidence="12" id="KW-1185">Reference proteome</keyword>
<keyword evidence="8 11" id="KW-0408">Iron</keyword>
<evidence type="ECO:0000256" key="7">
    <source>
        <dbReference type="ARBA" id="ARBA00023002"/>
    </source>
</evidence>
<dbReference type="GO" id="GO:0010309">
    <property type="term" value="F:acireductone dioxygenase [iron(II)-requiring] activity"/>
    <property type="evidence" value="ECO:0007669"/>
    <property type="project" value="UniProtKB-UniRule"/>
</dbReference>
<dbReference type="GO" id="GO:0016151">
    <property type="term" value="F:nickel cation binding"/>
    <property type="evidence" value="ECO:0007669"/>
    <property type="project" value="UniProtKB-UniRule"/>
</dbReference>
<evidence type="ECO:0000256" key="11">
    <source>
        <dbReference type="HAMAP-Rule" id="MF_03154"/>
    </source>
</evidence>
<evidence type="ECO:0000256" key="8">
    <source>
        <dbReference type="ARBA" id="ARBA00023004"/>
    </source>
</evidence>